<reference evidence="6" key="1">
    <citation type="submission" date="2020-07" db="EMBL/GenBank/DDBJ databases">
        <authorList>
            <person name="Lin J."/>
        </authorList>
    </citation>
    <scope>NUCLEOTIDE SEQUENCE</scope>
</reference>
<dbReference type="GO" id="GO:0005737">
    <property type="term" value="C:cytoplasm"/>
    <property type="evidence" value="ECO:0007669"/>
    <property type="project" value="UniProtKB-ARBA"/>
</dbReference>
<keyword evidence="2" id="KW-0540">Nuclease</keyword>
<keyword evidence="4" id="KW-0378">Hydrolase</keyword>
<dbReference type="GO" id="GO:0030688">
    <property type="term" value="C:preribosome, small subunit precursor"/>
    <property type="evidence" value="ECO:0007669"/>
    <property type="project" value="TreeGrafter"/>
</dbReference>
<dbReference type="GO" id="GO:0016787">
    <property type="term" value="F:hydrolase activity"/>
    <property type="evidence" value="ECO:0007669"/>
    <property type="project" value="UniProtKB-KW"/>
</dbReference>
<evidence type="ECO:0000256" key="3">
    <source>
        <dbReference type="ARBA" id="ARBA00022723"/>
    </source>
</evidence>
<name>A0A6V7PIU4_ANACO</name>
<dbReference type="FunFam" id="3.40.50.1010:FF:000020">
    <property type="entry name" value="20S-pre-rRNA D-site endonuclease NOB1"/>
    <property type="match status" value="1"/>
</dbReference>
<dbReference type="GO" id="GO:0031981">
    <property type="term" value="C:nuclear lumen"/>
    <property type="evidence" value="ECO:0007669"/>
    <property type="project" value="UniProtKB-ARBA"/>
</dbReference>
<dbReference type="GO" id="GO:0030490">
    <property type="term" value="P:maturation of SSU-rRNA"/>
    <property type="evidence" value="ECO:0007669"/>
    <property type="project" value="TreeGrafter"/>
</dbReference>
<evidence type="ECO:0000313" key="6">
    <source>
        <dbReference type="EMBL" id="CAD1830754.1"/>
    </source>
</evidence>
<sequence>MGEKREETLGFYKWKGSGKRTVVNGARRRRRRRRPCWSAVVRNRATEPQEPVPSRVFGSFNSSKGIAVAVVDANAIIHGDKLAGSADKFVSVAEVLEEVRDPVSRQRLSFLPFPIETMEPSPEFIKKVVKFARETGDLHTLSDVDIKIIALAYMLEAQIHGTSHLREQPPPLRVVNVKNLAEADMPGWGSNVPNLAEWEALEQISEGGENHGSRILPLKDLNNQAIPASNSAPSTGT</sequence>
<feature type="domain" description="Ribonuclease PIN" evidence="5">
    <location>
        <begin position="70"/>
        <end position="155"/>
    </location>
</feature>
<evidence type="ECO:0000256" key="4">
    <source>
        <dbReference type="ARBA" id="ARBA00022801"/>
    </source>
</evidence>
<dbReference type="EMBL" id="LR862148">
    <property type="protein sequence ID" value="CAD1830754.1"/>
    <property type="molecule type" value="Genomic_DNA"/>
</dbReference>
<dbReference type="Pfam" id="PF17146">
    <property type="entry name" value="PIN_6"/>
    <property type="match status" value="1"/>
</dbReference>
<evidence type="ECO:0000259" key="5">
    <source>
        <dbReference type="Pfam" id="PF17146"/>
    </source>
</evidence>
<accession>A0A6V7PIU4</accession>
<dbReference type="PANTHER" id="PTHR12814">
    <property type="entry name" value="RNA-BINDING PROTEIN NOB1"/>
    <property type="match status" value="1"/>
</dbReference>
<organism evidence="6">
    <name type="scientific">Ananas comosus var. bracteatus</name>
    <name type="common">red pineapple</name>
    <dbReference type="NCBI Taxonomy" id="296719"/>
    <lineage>
        <taxon>Eukaryota</taxon>
        <taxon>Viridiplantae</taxon>
        <taxon>Streptophyta</taxon>
        <taxon>Embryophyta</taxon>
        <taxon>Tracheophyta</taxon>
        <taxon>Spermatophyta</taxon>
        <taxon>Magnoliopsida</taxon>
        <taxon>Liliopsida</taxon>
        <taxon>Poales</taxon>
        <taxon>Bromeliaceae</taxon>
        <taxon>Bromelioideae</taxon>
        <taxon>Ananas</taxon>
    </lineage>
</organism>
<keyword evidence="3" id="KW-0479">Metal-binding</keyword>
<dbReference type="CDD" id="cd09876">
    <property type="entry name" value="PIN_Nob1-like"/>
    <property type="match status" value="1"/>
</dbReference>
<evidence type="ECO:0000256" key="2">
    <source>
        <dbReference type="ARBA" id="ARBA00022722"/>
    </source>
</evidence>
<dbReference type="InterPro" id="IPR033411">
    <property type="entry name" value="Ribonuclease_PIN"/>
</dbReference>
<dbReference type="AlphaFoldDB" id="A0A6V7PIU4"/>
<evidence type="ECO:0000256" key="1">
    <source>
        <dbReference type="ARBA" id="ARBA00005858"/>
    </source>
</evidence>
<dbReference type="InterPro" id="IPR039907">
    <property type="entry name" value="NOB1"/>
</dbReference>
<protein>
    <recommendedName>
        <fullName evidence="5">Ribonuclease PIN domain-containing protein</fullName>
    </recommendedName>
</protein>
<dbReference type="Gene3D" id="3.40.50.1010">
    <property type="entry name" value="5'-nuclease"/>
    <property type="match status" value="1"/>
</dbReference>
<dbReference type="GO" id="GO:0046872">
    <property type="term" value="F:metal ion binding"/>
    <property type="evidence" value="ECO:0007669"/>
    <property type="project" value="UniProtKB-KW"/>
</dbReference>
<gene>
    <name evidence="6" type="ORF">CB5_LOCUS13965</name>
</gene>
<dbReference type="PANTHER" id="PTHR12814:SF2">
    <property type="entry name" value="RNA-BINDING PROTEIN NOB1"/>
    <property type="match status" value="1"/>
</dbReference>
<comment type="similarity">
    <text evidence="1">Belongs to the NOB1 family.</text>
</comment>
<proteinExistence type="inferred from homology"/>
<dbReference type="GO" id="GO:0004521">
    <property type="term" value="F:RNA endonuclease activity"/>
    <property type="evidence" value="ECO:0007669"/>
    <property type="project" value="UniProtKB-ARBA"/>
</dbReference>